<dbReference type="Proteomes" id="UP001501407">
    <property type="component" value="Unassembled WGS sequence"/>
</dbReference>
<evidence type="ECO:0000259" key="2">
    <source>
        <dbReference type="Pfam" id="PF00535"/>
    </source>
</evidence>
<dbReference type="InterPro" id="IPR029044">
    <property type="entry name" value="Nucleotide-diphossugar_trans"/>
</dbReference>
<protein>
    <submittedName>
        <fullName evidence="3">Glycosyltransferase</fullName>
    </submittedName>
</protein>
<keyword evidence="4" id="KW-1185">Reference proteome</keyword>
<name>A0ABP9LUU1_9MICO</name>
<dbReference type="RefSeq" id="WP_194414887.1">
    <property type="nucleotide sequence ID" value="NZ_BAABKZ010000001.1"/>
</dbReference>
<comment type="caution">
    <text evidence="3">The sequence shown here is derived from an EMBL/GenBank/DDBJ whole genome shotgun (WGS) entry which is preliminary data.</text>
</comment>
<feature type="domain" description="Glycosyltransferase 2-like" evidence="2">
    <location>
        <begin position="17"/>
        <end position="150"/>
    </location>
</feature>
<accession>A0ABP9LUU1</accession>
<evidence type="ECO:0000313" key="4">
    <source>
        <dbReference type="Proteomes" id="UP001501407"/>
    </source>
</evidence>
<feature type="compositionally biased region" description="Basic and acidic residues" evidence="1">
    <location>
        <begin position="299"/>
        <end position="308"/>
    </location>
</feature>
<dbReference type="CDD" id="cd00761">
    <property type="entry name" value="Glyco_tranf_GTA_type"/>
    <property type="match status" value="1"/>
</dbReference>
<evidence type="ECO:0000256" key="1">
    <source>
        <dbReference type="SAM" id="MobiDB-lite"/>
    </source>
</evidence>
<dbReference type="Pfam" id="PF00535">
    <property type="entry name" value="Glycos_transf_2"/>
    <property type="match status" value="1"/>
</dbReference>
<dbReference type="SUPFAM" id="SSF53448">
    <property type="entry name" value="Nucleotide-diphospho-sugar transferases"/>
    <property type="match status" value="1"/>
</dbReference>
<dbReference type="PANTHER" id="PTHR43685">
    <property type="entry name" value="GLYCOSYLTRANSFERASE"/>
    <property type="match status" value="1"/>
</dbReference>
<dbReference type="EMBL" id="BAABKZ010000001">
    <property type="protein sequence ID" value="GAA5083517.1"/>
    <property type="molecule type" value="Genomic_DNA"/>
</dbReference>
<proteinExistence type="predicted"/>
<dbReference type="Gene3D" id="3.90.550.10">
    <property type="entry name" value="Spore Coat Polysaccharide Biosynthesis Protein SpsA, Chain A"/>
    <property type="match status" value="1"/>
</dbReference>
<feature type="region of interest" description="Disordered" evidence="1">
    <location>
        <begin position="299"/>
        <end position="319"/>
    </location>
</feature>
<gene>
    <name evidence="3" type="ORF">GCM10025760_00230</name>
</gene>
<dbReference type="InterPro" id="IPR001173">
    <property type="entry name" value="Glyco_trans_2-like"/>
</dbReference>
<dbReference type="InterPro" id="IPR050834">
    <property type="entry name" value="Glycosyltransf_2"/>
</dbReference>
<reference evidence="4" key="1">
    <citation type="journal article" date="2019" name="Int. J. Syst. Evol. Microbiol.">
        <title>The Global Catalogue of Microorganisms (GCM) 10K type strain sequencing project: providing services to taxonomists for standard genome sequencing and annotation.</title>
        <authorList>
            <consortium name="The Broad Institute Genomics Platform"/>
            <consortium name="The Broad Institute Genome Sequencing Center for Infectious Disease"/>
            <person name="Wu L."/>
            <person name="Ma J."/>
        </authorList>
    </citation>
    <scope>NUCLEOTIDE SEQUENCE [LARGE SCALE GENOMIC DNA]</scope>
    <source>
        <strain evidence="4">JCM 18959</strain>
    </source>
</reference>
<sequence length="319" mass="35560">MKHIVLPRRVRRTPTVTVVMPCYKYGRFLRSAVRSALDQSRVDVRVLIVDDASPDDSAEVAQRLAAEDPRVRVLVHEVNRGHIQTYNDGFALVDTDYVTLVSADDIVAPGSLDRAISLMERYPRVGLVYGAIATFADDADQRPKRSRWYHLWRVWGQDEWIDAVARSGYNPIASPEAVVRTAALREVGGYNPALPHTGDLEYWLRIAAHWQVGEVHGPVQAYYRVHGANMHLKDFGTREVDLRERFAAFCVLRDAAVQSGLPRASQHLDTARQAILAQVDALIAEERAAGTSTASLEAFQRELADGRAPRPTNPVSSES</sequence>
<dbReference type="PANTHER" id="PTHR43685:SF2">
    <property type="entry name" value="GLYCOSYLTRANSFERASE 2-LIKE DOMAIN-CONTAINING PROTEIN"/>
    <property type="match status" value="1"/>
</dbReference>
<organism evidence="3 4">
    <name type="scientific">Microbacterium yannicii</name>
    <dbReference type="NCBI Taxonomy" id="671622"/>
    <lineage>
        <taxon>Bacteria</taxon>
        <taxon>Bacillati</taxon>
        <taxon>Actinomycetota</taxon>
        <taxon>Actinomycetes</taxon>
        <taxon>Micrococcales</taxon>
        <taxon>Microbacteriaceae</taxon>
        <taxon>Microbacterium</taxon>
    </lineage>
</organism>
<evidence type="ECO:0000313" key="3">
    <source>
        <dbReference type="EMBL" id="GAA5083517.1"/>
    </source>
</evidence>